<protein>
    <recommendedName>
        <fullName evidence="1">ASCH domain-containing protein</fullName>
    </recommendedName>
</protein>
<dbReference type="DNASU" id="1444344"/>
<dbReference type="STRING" id="70601.gene:9377379"/>
<evidence type="ECO:0000259" key="1">
    <source>
        <dbReference type="SMART" id="SM01022"/>
    </source>
</evidence>
<gene>
    <name evidence="2" type="ordered locus">PH0448</name>
</gene>
<dbReference type="KEGG" id="pho:PH0448"/>
<proteinExistence type="predicted"/>
<dbReference type="Proteomes" id="UP000000752">
    <property type="component" value="Chromosome"/>
</dbReference>
<name>O58177_PYRHO</name>
<dbReference type="AlphaFoldDB" id="O58177"/>
<organism evidence="2 3">
    <name type="scientific">Pyrococcus horikoshii (strain ATCC 700860 / DSM 12428 / JCM 9974 / NBRC 100139 / OT-3)</name>
    <dbReference type="NCBI Taxonomy" id="70601"/>
    <lineage>
        <taxon>Archaea</taxon>
        <taxon>Methanobacteriati</taxon>
        <taxon>Methanobacteriota</taxon>
        <taxon>Thermococci</taxon>
        <taxon>Thermococcales</taxon>
        <taxon>Thermococcaceae</taxon>
        <taxon>Pyrococcus</taxon>
    </lineage>
</organism>
<dbReference type="EnsemblBacteria" id="BAA29534">
    <property type="protein sequence ID" value="BAA29534"/>
    <property type="gene ID" value="BAA29534"/>
</dbReference>
<dbReference type="InterPro" id="IPR015947">
    <property type="entry name" value="PUA-like_sf"/>
</dbReference>
<dbReference type="PIR" id="A71156">
    <property type="entry name" value="A71156"/>
</dbReference>
<dbReference type="CDD" id="cd06552">
    <property type="entry name" value="ASCH_yqfb_like"/>
    <property type="match status" value="1"/>
</dbReference>
<dbReference type="Gene3D" id="2.30.130.30">
    <property type="entry name" value="Hypothetical protein"/>
    <property type="match status" value="1"/>
</dbReference>
<dbReference type="InterPro" id="IPR007374">
    <property type="entry name" value="ASCH_domain"/>
</dbReference>
<sequence length="211" mass="24049">MEGKSLWRHSDKIQAPGEGKEVKNLKFDGRYKDDIISGKKKATIRLGRKVNLKPGEEVLIHAGGYVLGKARITRVTTKKVSELTDEDARKDGFKSREELLEALREHYKFVKPDSPATIVEFEMLSVLDKPILSADYPYEGNNPIEIAELALEHLDNLSFEEVALLKLFLKEGSLRKAAMKLGGLNKRYKIREVLRKAYEELKKRGIMQPKI</sequence>
<evidence type="ECO:0000313" key="3">
    <source>
        <dbReference type="Proteomes" id="UP000000752"/>
    </source>
</evidence>
<feature type="domain" description="ASCH" evidence="1">
    <location>
        <begin position="25"/>
        <end position="125"/>
    </location>
</feature>
<dbReference type="PANTHER" id="PTHR42250:SF1">
    <property type="entry name" value="ASCH DOMAIN-CONTAINING PROTEIN"/>
    <property type="match status" value="1"/>
</dbReference>
<dbReference type="eggNOG" id="arCOG00398">
    <property type="taxonomic scope" value="Archaea"/>
</dbReference>
<dbReference type="PANTHER" id="PTHR42250">
    <property type="entry name" value="ASCH DOMAIN-CONTAINING PROTEIN"/>
    <property type="match status" value="1"/>
</dbReference>
<dbReference type="SUPFAM" id="SSF88697">
    <property type="entry name" value="PUA domain-like"/>
    <property type="match status" value="1"/>
</dbReference>
<dbReference type="SMART" id="SM01022">
    <property type="entry name" value="ASCH"/>
    <property type="match status" value="1"/>
</dbReference>
<dbReference type="Pfam" id="PF04266">
    <property type="entry name" value="ASCH"/>
    <property type="match status" value="1"/>
</dbReference>
<reference evidence="2 3" key="1">
    <citation type="journal article" date="1998" name="DNA Res.">
        <title>Complete sequence and gene organization of the genome of a hyper-thermophilic archaebacterium, Pyrococcus horikoshii OT3.</title>
        <authorList>
            <person name="Kawarabayasi Y."/>
            <person name="Sawada M."/>
            <person name="Horikawa H."/>
            <person name="Haikawa Y."/>
            <person name="Hino Y."/>
            <person name="Yamamoto S."/>
            <person name="Sekine M."/>
            <person name="Baba S."/>
            <person name="Kosugi H."/>
            <person name="Hosoyama A."/>
            <person name="Nagai Y."/>
            <person name="Sakai M."/>
            <person name="Ogura K."/>
            <person name="Otuka R."/>
            <person name="Nakazawa H."/>
            <person name="Takamiya M."/>
            <person name="Ohfuku Y."/>
            <person name="Funahashi T."/>
            <person name="Tanaka T."/>
            <person name="Kudoh Y."/>
            <person name="Yamazaki J."/>
            <person name="Kushida N."/>
            <person name="Oguchi A."/>
            <person name="Aoki K."/>
            <person name="Nakamura Y."/>
            <person name="Robb T.F."/>
            <person name="Horikoshi K."/>
            <person name="Masuchi Y."/>
            <person name="Shizuya H."/>
            <person name="Kikuchi H."/>
        </authorList>
    </citation>
    <scope>NUCLEOTIDE SEQUENCE [LARGE SCALE GENOMIC DNA]</scope>
    <source>
        <strain evidence="3">ATCC 700860 / DSM 12428 / JCM 9974 / NBRC 100139 / OT-3</strain>
    </source>
</reference>
<accession>O58177</accession>
<dbReference type="EMBL" id="BA000001">
    <property type="protein sequence ID" value="BAA29534.1"/>
    <property type="molecule type" value="Genomic_DNA"/>
</dbReference>
<keyword evidence="3" id="KW-1185">Reference proteome</keyword>
<evidence type="ECO:0000313" key="2">
    <source>
        <dbReference type="EMBL" id="BAA29534.1"/>
    </source>
</evidence>